<dbReference type="SUPFAM" id="SSF48208">
    <property type="entry name" value="Six-hairpin glycosidases"/>
    <property type="match status" value="1"/>
</dbReference>
<dbReference type="AlphaFoldDB" id="A0A3N4Z120"/>
<gene>
    <name evidence="2" type="ORF">EDD32_1439</name>
</gene>
<organism evidence="2 3">
    <name type="scientific">Georgenia muralis</name>
    <dbReference type="NCBI Taxonomy" id="154117"/>
    <lineage>
        <taxon>Bacteria</taxon>
        <taxon>Bacillati</taxon>
        <taxon>Actinomycetota</taxon>
        <taxon>Actinomycetes</taxon>
        <taxon>Micrococcales</taxon>
        <taxon>Bogoriellaceae</taxon>
        <taxon>Georgenia</taxon>
    </lineage>
</organism>
<comment type="caution">
    <text evidence="2">The sequence shown here is derived from an EMBL/GenBank/DDBJ whole genome shotgun (WGS) entry which is preliminary data.</text>
</comment>
<feature type="compositionally biased region" description="Gly residues" evidence="1">
    <location>
        <begin position="191"/>
        <end position="212"/>
    </location>
</feature>
<dbReference type="RefSeq" id="WP_246006026.1">
    <property type="nucleotide sequence ID" value="NZ_RKRA01000001.1"/>
</dbReference>
<feature type="region of interest" description="Disordered" evidence="1">
    <location>
        <begin position="188"/>
        <end position="214"/>
    </location>
</feature>
<dbReference type="GO" id="GO:0005975">
    <property type="term" value="P:carbohydrate metabolic process"/>
    <property type="evidence" value="ECO:0007669"/>
    <property type="project" value="InterPro"/>
</dbReference>
<dbReference type="Proteomes" id="UP000280726">
    <property type="component" value="Unassembled WGS sequence"/>
</dbReference>
<accession>A0A3N4Z120</accession>
<proteinExistence type="predicted"/>
<sequence length="371" mass="38474">MGRLSAAARMLAPAEPLLDHLARLTDARGLFEHALGDVPRPEHGYCVDDAARALVVVCREPAPGPAVLRLGEQYLALCVAATVPDGRARNRMDTAGRWTDQPALGDWWGRVLWGLGTAAAHGPPQYRERALTAFATGAGRRSPDLRATAFSVLGAGAIVGRASPDAATARATALLDDAARTLHALVLDAPGDGGPGDVGPGEGGPGDGGPGGAWPWPEPRLTYANATVPEAMLVAGSAPGHEALITRGTRLLAWLLEVQTHQGHLSVVPVGGRGPAEPPPGFDQQPSEVAATADACARAHDLTGEVRWLDGVALARDWFLGDNDVGVPMLDPRTGAGYDGLTPLGRNDNRGAESTLAAISTLQQARRLGLT</sequence>
<protein>
    <recommendedName>
        <fullName evidence="4">Glycosyltransferase</fullName>
    </recommendedName>
</protein>
<evidence type="ECO:0000313" key="2">
    <source>
        <dbReference type="EMBL" id="RPF26979.1"/>
    </source>
</evidence>
<evidence type="ECO:0000313" key="3">
    <source>
        <dbReference type="Proteomes" id="UP000280726"/>
    </source>
</evidence>
<dbReference type="EMBL" id="RKRA01000001">
    <property type="protein sequence ID" value="RPF26979.1"/>
    <property type="molecule type" value="Genomic_DNA"/>
</dbReference>
<evidence type="ECO:0008006" key="4">
    <source>
        <dbReference type="Google" id="ProtNLM"/>
    </source>
</evidence>
<reference evidence="2 3" key="1">
    <citation type="submission" date="2018-11" db="EMBL/GenBank/DDBJ databases">
        <title>Sequencing the genomes of 1000 actinobacteria strains.</title>
        <authorList>
            <person name="Klenk H.-P."/>
        </authorList>
    </citation>
    <scope>NUCLEOTIDE SEQUENCE [LARGE SCALE GENOMIC DNA]</scope>
    <source>
        <strain evidence="2 3">DSM 14418</strain>
    </source>
</reference>
<name>A0A3N4Z120_9MICO</name>
<keyword evidence="3" id="KW-1185">Reference proteome</keyword>
<evidence type="ECO:0000256" key="1">
    <source>
        <dbReference type="SAM" id="MobiDB-lite"/>
    </source>
</evidence>
<dbReference type="InterPro" id="IPR008928">
    <property type="entry name" value="6-hairpin_glycosidase_sf"/>
</dbReference>